<evidence type="ECO:0000256" key="1">
    <source>
        <dbReference type="ARBA" id="ARBA00006249"/>
    </source>
</evidence>
<feature type="chain" id="PRO_5018821052" description="Carboxylic ester hydrolase" evidence="8">
    <location>
        <begin position="21"/>
        <end position="1176"/>
    </location>
</feature>
<keyword evidence="11" id="KW-1185">Reference proteome</keyword>
<evidence type="ECO:0000256" key="9">
    <source>
        <dbReference type="SAM" id="MobiDB-lite"/>
    </source>
</evidence>
<accession>A0A439D9Z4</accession>
<dbReference type="Pfam" id="PF07519">
    <property type="entry name" value="Tannase"/>
    <property type="match status" value="1"/>
</dbReference>
<evidence type="ECO:0000256" key="6">
    <source>
        <dbReference type="ARBA" id="ARBA00022837"/>
    </source>
</evidence>
<sequence>MLPPLGIGMALGSLVQTCLGSSIPRTTPCSALTVTPPEGASLINITATERYNVTYDGPTYNGEAGSVNICNVEVYLTHGDAGDAVRFAIYLPLTGWNGRWQGTGGGGFAAGAFDFELVPAVNSGYSAGATDAGVNLEGNTDLWYNSTQLVENFVHLSFHEMTVLGKELSEKFYGRKPEYSYWFGCSTGGRQGMSEAQRYPEDYDGIFAGAPAINWEKLVVGDYWPLAVQNEEAEPTPLCKLGAIGNTSVDACDLLDGAADGLISNPVKCDFDAKSVVGLEVQCGGNVTTTITERDAVVWNKIRDGFKDEKGNLLWYGLQPGTNLQNQAIQPGFLISIQWIADFLLRSPGLDVSGIKQDELVDLLHQSVSEFGDLWGTDNPDLSAFRARGGRILTWHGWADDLISPFGTLDYWQRVVDLAGGEEETDEFYRVFMAPGLGHCGGGPGPQIPLDSVAPLVEWVEKGKAPETILFSGNGQSRNVCKFPKELEYRGSGSSIPLIEFTQTLPSSLLCIDQVHLYRLTLLIMAEIFGVVASGLSVAQIAGEIIGTCLKIKRLMNDCEDMPARLEVLLNQVEVLAPIISETSAGNDTLPLQPPLNAALCNAVSHCQMALDQLRISAETLSNQIEASRGIKRKVRLVKALLKGDQLAQCERSLQSAVQFLSLAQQTYIFALQRVQPEIIALQVFRHLEARSNHLSPEHGKDIPDSAPRNGVKPRRKTRNLDSIFSRSLRLGLPYITGAVEVYLPSSELNIEEGSKENSKAPLLQLKFHLPTWLCPIVVDSTMYRSYSGWTHCLKTYRIHIEYPSPLRTFWNLLEEDDVDGLRRMFQDKIISPSDRFRIASSDIEQSLLTFSVLYGAWKASSYLLQHGPEQIILLLGCANRVVDEPEQFSAFLEDDRLQDDTRINVLGGYHEGSPQDFSRLRCRIWPDYEYYSNEFRNHRLDLANRIAVIRGSDAMNFRLALSKSGHLNRNDVDFDCPKSNAPGILHAVAHAIAYTHWVDSHAAQDWCIAASEVLQMVERYEILSSIRRMYYTHSHGSPLFQLFSTLLCPSLAPEVRRKRIIQARLNACDKALRVWLKLVQQAGFDLSKYGIQEKQQLVSEKRGGFQWYHVLRDPACDRSDNGTMEIKLTTITYGNEVDDWKLWWSEPTDELVGDFWRDIDPEPLHIPGSWVDDGA</sequence>
<dbReference type="GO" id="GO:0030600">
    <property type="term" value="F:feruloyl esterase activity"/>
    <property type="evidence" value="ECO:0007669"/>
    <property type="project" value="UniProtKB-ARBA"/>
</dbReference>
<keyword evidence="2" id="KW-0719">Serine esterase</keyword>
<dbReference type="EMBL" id="RYZI01000086">
    <property type="protein sequence ID" value="RWA11227.1"/>
    <property type="molecule type" value="Genomic_DNA"/>
</dbReference>
<evidence type="ECO:0000256" key="5">
    <source>
        <dbReference type="ARBA" id="ARBA00022801"/>
    </source>
</evidence>
<comment type="caution">
    <text evidence="10">The sequence shown here is derived from an EMBL/GenBank/DDBJ whole genome shotgun (WGS) entry which is preliminary data.</text>
</comment>
<keyword evidence="3" id="KW-0479">Metal-binding</keyword>
<name>A0A439D9Z4_9PEZI</name>
<feature type="signal peptide" evidence="8">
    <location>
        <begin position="1"/>
        <end position="20"/>
    </location>
</feature>
<evidence type="ECO:0000256" key="2">
    <source>
        <dbReference type="ARBA" id="ARBA00022487"/>
    </source>
</evidence>
<proteinExistence type="inferred from homology"/>
<evidence type="ECO:0000313" key="11">
    <source>
        <dbReference type="Proteomes" id="UP000286045"/>
    </source>
</evidence>
<organism evidence="10 11">
    <name type="scientific">Xylaria grammica</name>
    <dbReference type="NCBI Taxonomy" id="363999"/>
    <lineage>
        <taxon>Eukaryota</taxon>
        <taxon>Fungi</taxon>
        <taxon>Dikarya</taxon>
        <taxon>Ascomycota</taxon>
        <taxon>Pezizomycotina</taxon>
        <taxon>Sordariomycetes</taxon>
        <taxon>Xylariomycetidae</taxon>
        <taxon>Xylariales</taxon>
        <taxon>Xylariaceae</taxon>
        <taxon>Xylaria</taxon>
    </lineage>
</organism>
<feature type="region of interest" description="Disordered" evidence="9">
    <location>
        <begin position="695"/>
        <end position="716"/>
    </location>
</feature>
<evidence type="ECO:0000256" key="3">
    <source>
        <dbReference type="ARBA" id="ARBA00022723"/>
    </source>
</evidence>
<gene>
    <name evidence="10" type="ORF">EKO27_g3882</name>
</gene>
<dbReference type="EC" id="3.1.1.-" evidence="8"/>
<dbReference type="InterPro" id="IPR011118">
    <property type="entry name" value="Tannase/feruloyl_esterase"/>
</dbReference>
<evidence type="ECO:0000256" key="8">
    <source>
        <dbReference type="RuleBase" id="RU361238"/>
    </source>
</evidence>
<evidence type="ECO:0000256" key="4">
    <source>
        <dbReference type="ARBA" id="ARBA00022729"/>
    </source>
</evidence>
<dbReference type="GO" id="GO:0046872">
    <property type="term" value="F:metal ion binding"/>
    <property type="evidence" value="ECO:0007669"/>
    <property type="project" value="UniProtKB-KW"/>
</dbReference>
<evidence type="ECO:0000313" key="10">
    <source>
        <dbReference type="EMBL" id="RWA11227.1"/>
    </source>
</evidence>
<feature type="compositionally biased region" description="Basic and acidic residues" evidence="9">
    <location>
        <begin position="695"/>
        <end position="704"/>
    </location>
</feature>
<dbReference type="PANTHER" id="PTHR33938:SF8">
    <property type="entry name" value="CARBOXYLIC ESTER HYDROLASE"/>
    <property type="match status" value="1"/>
</dbReference>
<protein>
    <recommendedName>
        <fullName evidence="8">Carboxylic ester hydrolase</fullName>
        <ecNumber evidence="8">3.1.1.-</ecNumber>
    </recommendedName>
</protein>
<dbReference type="InterPro" id="IPR029058">
    <property type="entry name" value="AB_hydrolase_fold"/>
</dbReference>
<dbReference type="AlphaFoldDB" id="A0A439D9Z4"/>
<dbReference type="SUPFAM" id="SSF53474">
    <property type="entry name" value="alpha/beta-Hydrolases"/>
    <property type="match status" value="1"/>
</dbReference>
<keyword evidence="6" id="KW-0106">Calcium</keyword>
<evidence type="ECO:0000256" key="7">
    <source>
        <dbReference type="ARBA" id="ARBA00023157"/>
    </source>
</evidence>
<reference evidence="10 11" key="1">
    <citation type="submission" date="2018-12" db="EMBL/GenBank/DDBJ databases">
        <title>Draft genome sequence of Xylaria grammica IHI A82.</title>
        <authorList>
            <person name="Buettner E."/>
            <person name="Kellner H."/>
        </authorList>
    </citation>
    <scope>NUCLEOTIDE SEQUENCE [LARGE SCALE GENOMIC DNA]</scope>
    <source>
        <strain evidence="10 11">IHI A82</strain>
    </source>
</reference>
<dbReference type="STRING" id="363999.A0A439D9Z4"/>
<keyword evidence="4 8" id="KW-0732">Signal</keyword>
<keyword evidence="5 8" id="KW-0378">Hydrolase</keyword>
<dbReference type="Proteomes" id="UP000286045">
    <property type="component" value="Unassembled WGS sequence"/>
</dbReference>
<keyword evidence="7" id="KW-1015">Disulfide bond</keyword>
<dbReference type="PANTHER" id="PTHR33938">
    <property type="entry name" value="FERULOYL ESTERASE B-RELATED"/>
    <property type="match status" value="1"/>
</dbReference>
<comment type="similarity">
    <text evidence="1 8">Belongs to the tannase family.</text>
</comment>